<name>A0AAU9SXM6_THLAR</name>
<keyword evidence="1" id="KW-0479">Metal-binding</keyword>
<evidence type="ECO:0000256" key="5">
    <source>
        <dbReference type="PROSITE-ProRule" id="PRU00176"/>
    </source>
</evidence>
<sequence length="511" mass="57487">MAHRNLRDDESDGSDFPMICDSSLNPCVRMTRAEEDNEADTSLTTPLQRLHISPQGDGRQRPSEMPCQNINSLDQLQNQPPTMAPLQFLGGSSSNVPIIGDSSLNPGVGMTREGVDFESDTTLTPQRTTPMRRWNLFPQRYGRKPCRHGEMDIRRHELLREALYAKACMASLEPPEDKSIKTLLVRRLNPSILEEDIRVQFGSYGEIESIRFLGEMGPAFVTYTTREEAEKAAQELSKGLVIKGQRLKLTWVRPQVLEPDQDSSNQAVGRRILSQLQNQPPAMAPLQFLGASRVFTVSSTNENNRASSSNVPIICDSSLNPGVGMTRDGVDFESDTTLTPQRRAPLKRWNLFPQRYGRKPFRHVEMASQNIDIRGHELLREELFAKACMGTLEPPEDKSIKTLLVRGLNPRILEQDIRVQFGSYGVIESIRFFWEKGRAFVTYTTREGAEKATQELSQGLVINGQRLTLTWGRPQVPEPEQDSSNQAVGRRILSQLQFIGASREFTVSSTS</sequence>
<dbReference type="GO" id="GO:0000974">
    <property type="term" value="C:Prp19 complex"/>
    <property type="evidence" value="ECO:0007669"/>
    <property type="project" value="TreeGrafter"/>
</dbReference>
<dbReference type="SUPFAM" id="SSF54928">
    <property type="entry name" value="RNA-binding domain, RBD"/>
    <property type="match status" value="2"/>
</dbReference>
<dbReference type="PANTHER" id="PTHR14089:SF6">
    <property type="entry name" value="PRE-MRNA-SPLICING FACTOR RBM22"/>
    <property type="match status" value="1"/>
</dbReference>
<dbReference type="AlphaFoldDB" id="A0AAU9SXM6"/>
<evidence type="ECO:0000256" key="1">
    <source>
        <dbReference type="ARBA" id="ARBA00022723"/>
    </source>
</evidence>
<dbReference type="FunFam" id="3.30.70.330:FF:000476">
    <property type="entry name" value="Zinc finger CCCH domain-containing protein 4"/>
    <property type="match status" value="2"/>
</dbReference>
<evidence type="ECO:0000256" key="6">
    <source>
        <dbReference type="SAM" id="MobiDB-lite"/>
    </source>
</evidence>
<dbReference type="InterPro" id="IPR012677">
    <property type="entry name" value="Nucleotide-bd_a/b_plait_sf"/>
</dbReference>
<accession>A0AAU9SXM6</accession>
<dbReference type="EMBL" id="OU466862">
    <property type="protein sequence ID" value="CAH2072777.1"/>
    <property type="molecule type" value="Genomic_DNA"/>
</dbReference>
<dbReference type="Pfam" id="PF00076">
    <property type="entry name" value="RRM_1"/>
    <property type="match status" value="2"/>
</dbReference>
<dbReference type="GO" id="GO:0071007">
    <property type="term" value="C:U2-type catalytic step 2 spliceosome"/>
    <property type="evidence" value="ECO:0007669"/>
    <property type="project" value="TreeGrafter"/>
</dbReference>
<dbReference type="PROSITE" id="PS50102">
    <property type="entry name" value="RRM"/>
    <property type="match status" value="2"/>
</dbReference>
<keyword evidence="4 5" id="KW-0694">RNA-binding</keyword>
<dbReference type="GO" id="GO:0071006">
    <property type="term" value="C:U2-type catalytic step 1 spliceosome"/>
    <property type="evidence" value="ECO:0007669"/>
    <property type="project" value="TreeGrafter"/>
</dbReference>
<dbReference type="Gene3D" id="3.30.70.330">
    <property type="match status" value="2"/>
</dbReference>
<feature type="region of interest" description="Disordered" evidence="6">
    <location>
        <begin position="34"/>
        <end position="67"/>
    </location>
</feature>
<keyword evidence="3" id="KW-0862">Zinc</keyword>
<evidence type="ECO:0000256" key="3">
    <source>
        <dbReference type="ARBA" id="ARBA00022833"/>
    </source>
</evidence>
<reference evidence="8 9" key="1">
    <citation type="submission" date="2022-03" db="EMBL/GenBank/DDBJ databases">
        <authorList>
            <person name="Nunn A."/>
            <person name="Chopra R."/>
            <person name="Nunn A."/>
            <person name="Contreras Garrido A."/>
        </authorList>
    </citation>
    <scope>NUCLEOTIDE SEQUENCE [LARGE SCALE GENOMIC DNA]</scope>
</reference>
<organism evidence="8 9">
    <name type="scientific">Thlaspi arvense</name>
    <name type="common">Field penny-cress</name>
    <dbReference type="NCBI Taxonomy" id="13288"/>
    <lineage>
        <taxon>Eukaryota</taxon>
        <taxon>Viridiplantae</taxon>
        <taxon>Streptophyta</taxon>
        <taxon>Embryophyta</taxon>
        <taxon>Tracheophyta</taxon>
        <taxon>Spermatophyta</taxon>
        <taxon>Magnoliopsida</taxon>
        <taxon>eudicotyledons</taxon>
        <taxon>Gunneridae</taxon>
        <taxon>Pentapetalae</taxon>
        <taxon>rosids</taxon>
        <taxon>malvids</taxon>
        <taxon>Brassicales</taxon>
        <taxon>Brassicaceae</taxon>
        <taxon>Thlaspideae</taxon>
        <taxon>Thlaspi</taxon>
    </lineage>
</organism>
<evidence type="ECO:0000313" key="8">
    <source>
        <dbReference type="EMBL" id="CAH2072777.1"/>
    </source>
</evidence>
<proteinExistence type="predicted"/>
<dbReference type="InterPro" id="IPR000504">
    <property type="entry name" value="RRM_dom"/>
</dbReference>
<keyword evidence="2" id="KW-0863">Zinc-finger</keyword>
<evidence type="ECO:0000256" key="2">
    <source>
        <dbReference type="ARBA" id="ARBA00022771"/>
    </source>
</evidence>
<protein>
    <recommendedName>
        <fullName evidence="7">RRM domain-containing protein</fullName>
    </recommendedName>
</protein>
<dbReference type="SMART" id="SM00360">
    <property type="entry name" value="RRM"/>
    <property type="match status" value="2"/>
</dbReference>
<dbReference type="PANTHER" id="PTHR14089">
    <property type="entry name" value="PRE-MRNA-SPLICING FACTOR RBM22"/>
    <property type="match status" value="1"/>
</dbReference>
<gene>
    <name evidence="8" type="ORF">TAV2_LOCUS19015</name>
</gene>
<dbReference type="GO" id="GO:0017070">
    <property type="term" value="F:U6 snRNA binding"/>
    <property type="evidence" value="ECO:0007669"/>
    <property type="project" value="TreeGrafter"/>
</dbReference>
<dbReference type="InterPro" id="IPR035979">
    <property type="entry name" value="RBD_domain_sf"/>
</dbReference>
<feature type="domain" description="RRM" evidence="7">
    <location>
        <begin position="181"/>
        <end position="254"/>
    </location>
</feature>
<dbReference type="InterPro" id="IPR039171">
    <property type="entry name" value="Cwc2/Slt11"/>
</dbReference>
<evidence type="ECO:0000256" key="4">
    <source>
        <dbReference type="ARBA" id="ARBA00022884"/>
    </source>
</evidence>
<dbReference type="Proteomes" id="UP000836841">
    <property type="component" value="Chromosome 6"/>
</dbReference>
<dbReference type="GO" id="GO:0036002">
    <property type="term" value="F:pre-mRNA binding"/>
    <property type="evidence" value="ECO:0007669"/>
    <property type="project" value="TreeGrafter"/>
</dbReference>
<dbReference type="GO" id="GO:0008270">
    <property type="term" value="F:zinc ion binding"/>
    <property type="evidence" value="ECO:0007669"/>
    <property type="project" value="UniProtKB-KW"/>
</dbReference>
<evidence type="ECO:0000259" key="7">
    <source>
        <dbReference type="PROSITE" id="PS50102"/>
    </source>
</evidence>
<evidence type="ECO:0000313" key="9">
    <source>
        <dbReference type="Proteomes" id="UP000836841"/>
    </source>
</evidence>
<keyword evidence="9" id="KW-1185">Reference proteome</keyword>
<feature type="domain" description="RRM" evidence="7">
    <location>
        <begin position="401"/>
        <end position="474"/>
    </location>
</feature>